<accession>A0ABW4SIV8</accession>
<proteinExistence type="predicted"/>
<sequence length="136" mass="15676">MNTKEDLDIIKIKKKVLKNMLITFAIVTFLFVAFVGYGVYWAFFDMNRLSTGEYLTEETSPDGKYTLIAYVVNGGATVSYAVRGELVFNEKVNKTKTIYWNYKEETANITWTDNDTVVINGHSLNVLKDKFDFRNQ</sequence>
<evidence type="ECO:0000256" key="1">
    <source>
        <dbReference type="SAM" id="Phobius"/>
    </source>
</evidence>
<keyword evidence="1" id="KW-0472">Membrane</keyword>
<dbReference type="RefSeq" id="WP_381539692.1">
    <property type="nucleotide sequence ID" value="NZ_JBHUGI010000035.1"/>
</dbReference>
<keyword evidence="1" id="KW-1133">Transmembrane helix</keyword>
<name>A0ABW4SIV8_9BACL</name>
<feature type="transmembrane region" description="Helical" evidence="1">
    <location>
        <begin position="63"/>
        <end position="82"/>
    </location>
</feature>
<dbReference type="InterPro" id="IPR035406">
    <property type="entry name" value="DUF5412"/>
</dbReference>
<gene>
    <name evidence="2" type="ORF">ACFSFY_15755</name>
</gene>
<keyword evidence="1" id="KW-0812">Transmembrane</keyword>
<evidence type="ECO:0000313" key="2">
    <source>
        <dbReference type="EMBL" id="MFD1929497.1"/>
    </source>
</evidence>
<keyword evidence="3" id="KW-1185">Reference proteome</keyword>
<feature type="transmembrane region" description="Helical" evidence="1">
    <location>
        <begin position="21"/>
        <end position="43"/>
    </location>
</feature>
<dbReference type="EMBL" id="JBHUGI010000035">
    <property type="protein sequence ID" value="MFD1929497.1"/>
    <property type="molecule type" value="Genomic_DNA"/>
</dbReference>
<organism evidence="2 3">
    <name type="scientific">Sporosarcina siberiensis</name>
    <dbReference type="NCBI Taxonomy" id="1365606"/>
    <lineage>
        <taxon>Bacteria</taxon>
        <taxon>Bacillati</taxon>
        <taxon>Bacillota</taxon>
        <taxon>Bacilli</taxon>
        <taxon>Bacillales</taxon>
        <taxon>Caryophanaceae</taxon>
        <taxon>Sporosarcina</taxon>
    </lineage>
</organism>
<evidence type="ECO:0000313" key="3">
    <source>
        <dbReference type="Proteomes" id="UP001597218"/>
    </source>
</evidence>
<dbReference type="Pfam" id="PF17428">
    <property type="entry name" value="DUF5412"/>
    <property type="match status" value="1"/>
</dbReference>
<reference evidence="3" key="1">
    <citation type="journal article" date="2019" name="Int. J. Syst. Evol. Microbiol.">
        <title>The Global Catalogue of Microorganisms (GCM) 10K type strain sequencing project: providing services to taxonomists for standard genome sequencing and annotation.</title>
        <authorList>
            <consortium name="The Broad Institute Genomics Platform"/>
            <consortium name="The Broad Institute Genome Sequencing Center for Infectious Disease"/>
            <person name="Wu L."/>
            <person name="Ma J."/>
        </authorList>
    </citation>
    <scope>NUCLEOTIDE SEQUENCE [LARGE SCALE GENOMIC DNA]</scope>
    <source>
        <strain evidence="3">CGMCC 4.7177</strain>
    </source>
</reference>
<comment type="caution">
    <text evidence="2">The sequence shown here is derived from an EMBL/GenBank/DDBJ whole genome shotgun (WGS) entry which is preliminary data.</text>
</comment>
<protein>
    <submittedName>
        <fullName evidence="2">DUF5412 domain-containing protein</fullName>
    </submittedName>
</protein>
<dbReference type="Proteomes" id="UP001597218">
    <property type="component" value="Unassembled WGS sequence"/>
</dbReference>